<comment type="caution">
    <text evidence="1">The sequence shown here is derived from an EMBL/GenBank/DDBJ whole genome shotgun (WGS) entry which is preliminary data.</text>
</comment>
<gene>
    <name evidence="1" type="ORF">CCMP2556_LOCUS35272</name>
</gene>
<sequence>MAEADQTWATTTLQSIKELSPLNPREADTEFKADVAEALKKCGTLLTQIKARKRLLKRRTPENREAAMAQADEMEQHVSYIQEFLKGLNNIAKGNAGSGDDCCGRIETMMAGGFVLGVEVYKRIAKQMLLDDVKLQRYDSMSKVSWPFIRNNIDEANVFLGQQAAVLLQKVSIEAGCESMEPLRNLVTHMANALPLQQAREDFNVISQLLGCMSLQPTIARECATTIKSQSGPDRSVLASFKNLAQGKKLLALAEEHVVSCSDSVELHQKLEEVKSKAETFLATVGSIQLAEGVTQCLDLLSSIRSFASKVESSKNDGSQASLKAATDAVRNLVSGLALHHVKVEANPWLSSQAQTLNLSQILSKPPAFEVLKLSSESKRALGGEIKVLVDLEAFYTGTAEVASEVDALLRMPSSTSFEARKACIVRLCKTFQSWCSKKSTVLVSFPDMFETCAKLSLELDGYVDLQSTTAWRQSLAGPLQCFSKIVCKNMGQQAFQELRKEGELQSALGSMDDALLLLTGIQDQGSKKNAEMATSFVQKCLRCADNMCNSECSNAAAASSMLQVLHVIEVVNQKLTPGAKVTPCIDSSAMKSLI</sequence>
<dbReference type="EMBL" id="CAXAMN010022670">
    <property type="protein sequence ID" value="CAK9071759.1"/>
    <property type="molecule type" value="Genomic_DNA"/>
</dbReference>
<organism evidence="1 2">
    <name type="scientific">Durusdinium trenchii</name>
    <dbReference type="NCBI Taxonomy" id="1381693"/>
    <lineage>
        <taxon>Eukaryota</taxon>
        <taxon>Sar</taxon>
        <taxon>Alveolata</taxon>
        <taxon>Dinophyceae</taxon>
        <taxon>Suessiales</taxon>
        <taxon>Symbiodiniaceae</taxon>
        <taxon>Durusdinium</taxon>
    </lineage>
</organism>
<name>A0ABP0P7N8_9DINO</name>
<accession>A0ABP0P7N8</accession>
<evidence type="ECO:0000313" key="1">
    <source>
        <dbReference type="EMBL" id="CAK9071759.1"/>
    </source>
</evidence>
<dbReference type="Proteomes" id="UP001642484">
    <property type="component" value="Unassembled WGS sequence"/>
</dbReference>
<proteinExistence type="predicted"/>
<protein>
    <submittedName>
        <fullName evidence="1">Uncharacterized protein</fullName>
    </submittedName>
</protein>
<keyword evidence="2" id="KW-1185">Reference proteome</keyword>
<evidence type="ECO:0000313" key="2">
    <source>
        <dbReference type="Proteomes" id="UP001642484"/>
    </source>
</evidence>
<reference evidence="1 2" key="1">
    <citation type="submission" date="2024-02" db="EMBL/GenBank/DDBJ databases">
        <authorList>
            <person name="Chen Y."/>
            <person name="Shah S."/>
            <person name="Dougan E. K."/>
            <person name="Thang M."/>
            <person name="Chan C."/>
        </authorList>
    </citation>
    <scope>NUCLEOTIDE SEQUENCE [LARGE SCALE GENOMIC DNA]</scope>
</reference>